<dbReference type="OrthoDB" id="10034090at2759"/>
<dbReference type="PROSITE" id="PS50888">
    <property type="entry name" value="BHLH"/>
    <property type="match status" value="1"/>
</dbReference>
<evidence type="ECO:0000256" key="2">
    <source>
        <dbReference type="ARBA" id="ARBA00023015"/>
    </source>
</evidence>
<dbReference type="GeneTree" id="ENSGT00940000157036"/>
<keyword evidence="11" id="KW-1185">Reference proteome</keyword>
<dbReference type="Gene3D" id="4.10.280.10">
    <property type="entry name" value="Helix-loop-helix DNA-binding domain"/>
    <property type="match status" value="1"/>
</dbReference>
<dbReference type="VEuPathDB" id="HostDB:ENSBTAG00000008695"/>
<evidence type="ECO:0000256" key="6">
    <source>
        <dbReference type="ARBA" id="ARBA00041064"/>
    </source>
</evidence>
<dbReference type="PANTHER" id="PTHR11793:SF7">
    <property type="entry name" value="TRANSCRIPTION FACTOR E2-ALPHA"/>
    <property type="match status" value="1"/>
</dbReference>
<feature type="compositionally biased region" description="Low complexity" evidence="8">
    <location>
        <begin position="173"/>
        <end position="185"/>
    </location>
</feature>
<feature type="compositionally biased region" description="Polar residues" evidence="8">
    <location>
        <begin position="98"/>
        <end position="112"/>
    </location>
</feature>
<dbReference type="CDD" id="cd18945">
    <property type="entry name" value="bHLH_E-protein_TCF4_E2-2"/>
    <property type="match status" value="1"/>
</dbReference>
<organism evidence="10 11">
    <name type="scientific">Bos taurus</name>
    <name type="common">Bovine</name>
    <dbReference type="NCBI Taxonomy" id="9913"/>
    <lineage>
        <taxon>Eukaryota</taxon>
        <taxon>Metazoa</taxon>
        <taxon>Chordata</taxon>
        <taxon>Craniata</taxon>
        <taxon>Vertebrata</taxon>
        <taxon>Euteleostomi</taxon>
        <taxon>Mammalia</taxon>
        <taxon>Eutheria</taxon>
        <taxon>Laurasiatheria</taxon>
        <taxon>Artiodactyla</taxon>
        <taxon>Ruminantia</taxon>
        <taxon>Pecora</taxon>
        <taxon>Bovidae</taxon>
        <taxon>Bovinae</taxon>
        <taxon>Bos</taxon>
    </lineage>
</organism>
<protein>
    <recommendedName>
        <fullName evidence="6">Transcription factor E2-alpha</fullName>
    </recommendedName>
    <alternativeName>
        <fullName evidence="7">Transcription factor 3</fullName>
    </alternativeName>
</protein>
<sequence length="685" mass="71403">MNQSQRMAPVGTDKELSDLLDFSMMFPLPVANGKSRPASLAGTQFGSSGARSSLPPDWSGLCWDYPPAGSASFWMIYREGLQLMSPWSCFSGLEDRPSSGSWGTSEQDSSSFDPGRTYSDGAHFGESHSSLPSSTFLGPGLGGKGSERGAYAAFGRDAGVSSLTQVGFLPSELALSSPGPLSPSGIKGGSQYYSYSGHPRRRATDSSLDSQPKKVRKVPPGLPSSVYPPSSGDDYGRDPTTYPSAKTPSSSYPTPFYMADGSLHPSAELWSAPGQAGFGPMLGGGSSPLPLPAGGGSSVGGSGGFGSLHQHERMGYQLHGAEVNGGLPAASTFSGPAGTYSSISSHTPPVSGADSLLGSRGTTSSSSGDALGKALASIYSPDHSSNNFSSSPSTPVGSPQGLAGTSQWPRPGAPGALSPSYDGGLHGLQSKVEDHLDEAIHVLRSHAVGTAGDVHGLLPGHGALTSGFAGPVMPLGGRHAGLVGSGHSEDGLSGSSGLVHNHVALPDLSRQPDSYGDLGHGTAPGTTDIKREEQEDEENVAADTAEDEKKDLKAPRTRSSPDEDEDDLLPPEQKAEREKERRVANNARERLRVRDINEAFKELGRMCQLHLNSEKPQTKLLILHQAVSVILNLEQQVRERNLNPKAACLKRREEEKVSGVVGDPQMVLSAAHPGLGEAHNPAGHL</sequence>
<reference evidence="10" key="1">
    <citation type="submission" date="2018-03" db="EMBL/GenBank/DDBJ databases">
        <title>ARS-UCD1.2.</title>
        <authorList>
            <person name="Rosen B.D."/>
            <person name="Bickhart D.M."/>
            <person name="Koren S."/>
            <person name="Schnabel R.D."/>
            <person name="Hall R."/>
            <person name="Zimin A."/>
            <person name="Dreischer C."/>
            <person name="Schultheiss S."/>
            <person name="Schroeder S.G."/>
            <person name="Elsik C.G."/>
            <person name="Couldrey C."/>
            <person name="Liu G.E."/>
            <person name="Van Tassell C.P."/>
            <person name="Phillippy A.M."/>
            <person name="Smith T.P.L."/>
            <person name="Medrano J.F."/>
        </authorList>
    </citation>
    <scope>NUCLEOTIDE SEQUENCE [LARGE SCALE GENOMIC DNA]</scope>
    <source>
        <strain evidence="10">Hereford</strain>
    </source>
</reference>
<dbReference type="Ensembl" id="ENSBTAT00000028599.7">
    <property type="protein sequence ID" value="ENSBTAP00000028599.6"/>
    <property type="gene ID" value="ENSBTAG00000008695.8"/>
</dbReference>
<keyword evidence="2" id="KW-0805">Transcription regulation</keyword>
<dbReference type="SMART" id="SM00353">
    <property type="entry name" value="HLH"/>
    <property type="match status" value="1"/>
</dbReference>
<evidence type="ECO:0000256" key="4">
    <source>
        <dbReference type="ARBA" id="ARBA00023163"/>
    </source>
</evidence>
<reference evidence="10" key="2">
    <citation type="submission" date="2025-08" db="UniProtKB">
        <authorList>
            <consortium name="Ensembl"/>
        </authorList>
    </citation>
    <scope>IDENTIFICATION</scope>
    <source>
        <strain evidence="10">Hereford</strain>
    </source>
</reference>
<dbReference type="GO" id="GO:0000791">
    <property type="term" value="C:euchromatin"/>
    <property type="evidence" value="ECO:0007669"/>
    <property type="project" value="Ensembl"/>
</dbReference>
<dbReference type="GO" id="GO:0070644">
    <property type="term" value="F:vitamin D response element binding"/>
    <property type="evidence" value="ECO:0007669"/>
    <property type="project" value="Ensembl"/>
</dbReference>
<dbReference type="GO" id="GO:0001227">
    <property type="term" value="F:DNA-binding transcription repressor activity, RNA polymerase II-specific"/>
    <property type="evidence" value="ECO:0007669"/>
    <property type="project" value="Ensembl"/>
</dbReference>
<feature type="compositionally biased region" description="Low complexity" evidence="8">
    <location>
        <begin position="355"/>
        <end position="368"/>
    </location>
</feature>
<dbReference type="GO" id="GO:0061629">
    <property type="term" value="F:RNA polymerase II-specific DNA-binding transcription factor binding"/>
    <property type="evidence" value="ECO:0007669"/>
    <property type="project" value="Ensembl"/>
</dbReference>
<feature type="compositionally biased region" description="Polar residues" evidence="8">
    <location>
        <begin position="336"/>
        <end position="348"/>
    </location>
</feature>
<evidence type="ECO:0000313" key="11">
    <source>
        <dbReference type="Proteomes" id="UP000009136"/>
    </source>
</evidence>
<evidence type="ECO:0000256" key="5">
    <source>
        <dbReference type="ARBA" id="ARBA00023242"/>
    </source>
</evidence>
<keyword evidence="5" id="KW-0539">Nucleus</keyword>
<dbReference type="Bgee" id="ENSBTAG00000008695">
    <property type="expression patterns" value="Expressed in thymus and 106 other cell types or tissues"/>
</dbReference>
<dbReference type="GO" id="GO:0005654">
    <property type="term" value="C:nucleoplasm"/>
    <property type="evidence" value="ECO:0007669"/>
    <property type="project" value="Ensembl"/>
</dbReference>
<dbReference type="GO" id="GO:0043425">
    <property type="term" value="F:bHLH transcription factor binding"/>
    <property type="evidence" value="ECO:0007669"/>
    <property type="project" value="Ensembl"/>
</dbReference>
<dbReference type="GO" id="GO:0001228">
    <property type="term" value="F:DNA-binding transcription activator activity, RNA polymerase II-specific"/>
    <property type="evidence" value="ECO:0007669"/>
    <property type="project" value="Ensembl"/>
</dbReference>
<dbReference type="GO" id="GO:0090575">
    <property type="term" value="C:RNA polymerase II transcription regulator complex"/>
    <property type="evidence" value="ECO:0007669"/>
    <property type="project" value="Ensembl"/>
</dbReference>
<gene>
    <name evidence="10 12" type="primary">TCF3</name>
</gene>
<evidence type="ECO:0000259" key="9">
    <source>
        <dbReference type="PROSITE" id="PS50888"/>
    </source>
</evidence>
<reference evidence="10" key="3">
    <citation type="submission" date="2025-09" db="UniProtKB">
        <authorList>
            <consortium name="Ensembl"/>
        </authorList>
    </citation>
    <scope>IDENTIFICATION</scope>
    <source>
        <strain evidence="10">Hereford</strain>
    </source>
</reference>
<dbReference type="VGNC" id="VGNC:35693">
    <property type="gene designation" value="TCF3"/>
</dbReference>
<evidence type="ECO:0000256" key="8">
    <source>
        <dbReference type="SAM" id="MobiDB-lite"/>
    </source>
</evidence>
<feature type="compositionally biased region" description="Low complexity" evidence="8">
    <location>
        <begin position="382"/>
        <end position="393"/>
    </location>
</feature>
<name>F1MVI6_BOVIN</name>
<dbReference type="eggNOG" id="KOG3910">
    <property type="taxonomic scope" value="Eukaryota"/>
</dbReference>
<feature type="compositionally biased region" description="Polar residues" evidence="8">
    <location>
        <begin position="241"/>
        <end position="250"/>
    </location>
</feature>
<feature type="region of interest" description="Disordered" evidence="8">
    <location>
        <begin position="98"/>
        <end position="140"/>
    </location>
</feature>
<dbReference type="HOGENOM" id="CLU_021099_2_1_1"/>
<evidence type="ECO:0000256" key="1">
    <source>
        <dbReference type="ARBA" id="ARBA00004123"/>
    </source>
</evidence>
<dbReference type="GO" id="GO:0031435">
    <property type="term" value="F:mitogen-activated protein kinase kinase kinase binding"/>
    <property type="evidence" value="ECO:0007669"/>
    <property type="project" value="Ensembl"/>
</dbReference>
<dbReference type="InterPro" id="IPR011598">
    <property type="entry name" value="bHLH_dom"/>
</dbReference>
<dbReference type="GO" id="GO:0033152">
    <property type="term" value="P:immunoglobulin V(D)J recombination"/>
    <property type="evidence" value="ECO:0007669"/>
    <property type="project" value="Ensembl"/>
</dbReference>
<dbReference type="FunFam" id="4.10.280.10:FF:000001">
    <property type="entry name" value="Putative transcription factor 12"/>
    <property type="match status" value="1"/>
</dbReference>
<feature type="compositionally biased region" description="Acidic residues" evidence="8">
    <location>
        <begin position="534"/>
        <end position="546"/>
    </location>
</feature>
<dbReference type="PaxDb" id="9913-ENSBTAP00000028599"/>
<evidence type="ECO:0000313" key="12">
    <source>
        <dbReference type="VGNC" id="VGNC:35693"/>
    </source>
</evidence>
<dbReference type="GO" id="GO:0005737">
    <property type="term" value="C:cytoplasm"/>
    <property type="evidence" value="ECO:0007669"/>
    <property type="project" value="Ensembl"/>
</dbReference>
<dbReference type="Pfam" id="PF00010">
    <property type="entry name" value="HLH"/>
    <property type="match status" value="1"/>
</dbReference>
<dbReference type="GO" id="GO:0046982">
    <property type="term" value="F:protein heterodimerization activity"/>
    <property type="evidence" value="ECO:0007669"/>
    <property type="project" value="Ensembl"/>
</dbReference>
<comment type="subcellular location">
    <subcellularLocation>
        <location evidence="1">Nucleus</location>
    </subcellularLocation>
</comment>
<feature type="region of interest" description="Disordered" evidence="8">
    <location>
        <begin position="382"/>
        <end position="426"/>
    </location>
</feature>
<dbReference type="Proteomes" id="UP000009136">
    <property type="component" value="Chromosome 7"/>
</dbReference>
<dbReference type="GO" id="GO:0042803">
    <property type="term" value="F:protein homodimerization activity"/>
    <property type="evidence" value="ECO:0007669"/>
    <property type="project" value="Ensembl"/>
</dbReference>
<evidence type="ECO:0000256" key="7">
    <source>
        <dbReference type="ARBA" id="ARBA00041234"/>
    </source>
</evidence>
<dbReference type="AlphaFoldDB" id="F1MVI6"/>
<dbReference type="GO" id="GO:0070888">
    <property type="term" value="F:E-box binding"/>
    <property type="evidence" value="ECO:0007669"/>
    <property type="project" value="Ensembl"/>
</dbReference>
<feature type="region of interest" description="Disordered" evidence="8">
    <location>
        <begin position="173"/>
        <end position="250"/>
    </location>
</feature>
<accession>F1MVI6</accession>
<dbReference type="InterPro" id="IPR051098">
    <property type="entry name" value="NeuroDiff_E-box_TFs"/>
</dbReference>
<keyword evidence="4" id="KW-0804">Transcription</keyword>
<feature type="region of interest" description="Disordered" evidence="8">
    <location>
        <begin position="480"/>
        <end position="499"/>
    </location>
</feature>
<feature type="domain" description="BHLH" evidence="9">
    <location>
        <begin position="580"/>
        <end position="633"/>
    </location>
</feature>
<dbReference type="SUPFAM" id="SSF47459">
    <property type="entry name" value="HLH, helix-loop-helix DNA-binding domain"/>
    <property type="match status" value="1"/>
</dbReference>
<feature type="region of interest" description="Disordered" evidence="8">
    <location>
        <begin position="507"/>
        <end position="583"/>
    </location>
</feature>
<feature type="region of interest" description="Disordered" evidence="8">
    <location>
        <begin position="336"/>
        <end position="368"/>
    </location>
</feature>
<proteinExistence type="predicted"/>
<feature type="compositionally biased region" description="Basic and acidic residues" evidence="8">
    <location>
        <begin position="573"/>
        <end position="583"/>
    </location>
</feature>
<dbReference type="PANTHER" id="PTHR11793">
    <property type="entry name" value="BASIC HELIX-LOOP-HELIX TRANSCRIPTION FACTOR"/>
    <property type="match status" value="1"/>
</dbReference>
<dbReference type="InterPro" id="IPR036638">
    <property type="entry name" value="HLH_DNA-bd_sf"/>
</dbReference>
<evidence type="ECO:0000256" key="3">
    <source>
        <dbReference type="ARBA" id="ARBA00023125"/>
    </source>
</evidence>
<feature type="compositionally biased region" description="Polar residues" evidence="8">
    <location>
        <begin position="127"/>
        <end position="136"/>
    </location>
</feature>
<evidence type="ECO:0000313" key="10">
    <source>
        <dbReference type="Ensembl" id="ENSBTAP00000028599.6"/>
    </source>
</evidence>
<keyword evidence="3" id="KW-0238">DNA-binding</keyword>